<evidence type="ECO:0000256" key="14">
    <source>
        <dbReference type="RuleBase" id="RU003848"/>
    </source>
</evidence>
<keyword evidence="7 13" id="KW-0406">Ion transport</keyword>
<evidence type="ECO:0000256" key="13">
    <source>
        <dbReference type="HAMAP-Rule" id="MF_01398"/>
    </source>
</evidence>
<keyword evidence="2 13" id="KW-0813">Transport</keyword>
<dbReference type="PANTHER" id="PTHR33445">
    <property type="entry name" value="ATP SYNTHASE SUBUNIT B', CHLOROPLASTIC"/>
    <property type="match status" value="1"/>
</dbReference>
<evidence type="ECO:0000256" key="1">
    <source>
        <dbReference type="ARBA" id="ARBA00005513"/>
    </source>
</evidence>
<dbReference type="EMBL" id="JACEIB010000027">
    <property type="protein sequence ID" value="MBA2936019.1"/>
    <property type="molecule type" value="Genomic_DNA"/>
</dbReference>
<dbReference type="PANTHER" id="PTHR33445:SF1">
    <property type="entry name" value="ATP SYNTHASE SUBUNIT B"/>
    <property type="match status" value="1"/>
</dbReference>
<feature type="transmembrane region" description="Helical" evidence="13">
    <location>
        <begin position="15"/>
        <end position="34"/>
    </location>
</feature>
<evidence type="ECO:0000256" key="12">
    <source>
        <dbReference type="ARBA" id="ARBA00037847"/>
    </source>
</evidence>
<dbReference type="GO" id="GO:0046961">
    <property type="term" value="F:proton-transporting ATPase activity, rotational mechanism"/>
    <property type="evidence" value="ECO:0007669"/>
    <property type="project" value="TreeGrafter"/>
</dbReference>
<keyword evidence="3 13" id="KW-0138">CF(0)</keyword>
<evidence type="ECO:0000256" key="10">
    <source>
        <dbReference type="ARBA" id="ARBA00025198"/>
    </source>
</evidence>
<evidence type="ECO:0000256" key="11">
    <source>
        <dbReference type="ARBA" id="ARBA00025614"/>
    </source>
</evidence>
<dbReference type="InterPro" id="IPR002146">
    <property type="entry name" value="ATP_synth_b/b'su_bac/chlpt"/>
</dbReference>
<keyword evidence="6 13" id="KW-1133">Transmembrane helix</keyword>
<dbReference type="GO" id="GO:0045259">
    <property type="term" value="C:proton-transporting ATP synthase complex"/>
    <property type="evidence" value="ECO:0007669"/>
    <property type="project" value="UniProtKB-KW"/>
</dbReference>
<organism evidence="15 16">
    <name type="scientific">Sphingomonas chungangi</name>
    <dbReference type="NCBI Taxonomy" id="2683589"/>
    <lineage>
        <taxon>Bacteria</taxon>
        <taxon>Pseudomonadati</taxon>
        <taxon>Pseudomonadota</taxon>
        <taxon>Alphaproteobacteria</taxon>
        <taxon>Sphingomonadales</taxon>
        <taxon>Sphingomonadaceae</taxon>
        <taxon>Sphingomonas</taxon>
    </lineage>
</organism>
<comment type="caution">
    <text evidence="15">The sequence shown here is derived from an EMBL/GenBank/DDBJ whole genome shotgun (WGS) entry which is preliminary data.</text>
</comment>
<evidence type="ECO:0000256" key="9">
    <source>
        <dbReference type="ARBA" id="ARBA00023310"/>
    </source>
</evidence>
<comment type="function">
    <text evidence="11">Component of the F(0) channel, it forms part of the peripheral stalk, linking F(1) to F(0). The b'-subunit is a diverged and duplicated form of b found in plants and photosynthetic bacteria.</text>
</comment>
<comment type="similarity">
    <text evidence="1 13 14">Belongs to the ATPase B chain family.</text>
</comment>
<keyword evidence="5 13" id="KW-0375">Hydrogen ion transport</keyword>
<dbReference type="AlphaFoldDB" id="A0A838LBP8"/>
<proteinExistence type="inferred from homology"/>
<evidence type="ECO:0000256" key="3">
    <source>
        <dbReference type="ARBA" id="ARBA00022547"/>
    </source>
</evidence>
<dbReference type="GO" id="GO:0012505">
    <property type="term" value="C:endomembrane system"/>
    <property type="evidence" value="ECO:0007669"/>
    <property type="project" value="UniProtKB-SubCell"/>
</dbReference>
<protein>
    <recommendedName>
        <fullName evidence="13">ATP synthase subunit b</fullName>
    </recommendedName>
    <alternativeName>
        <fullName evidence="13">ATP synthase F(0) sector subunit b</fullName>
    </alternativeName>
    <alternativeName>
        <fullName evidence="13">ATPase subunit I</fullName>
    </alternativeName>
    <alternativeName>
        <fullName evidence="13">F-type ATPase subunit b</fullName>
        <shortName evidence="13">F-ATPase subunit b</shortName>
    </alternativeName>
</protein>
<dbReference type="RefSeq" id="WP_160363918.1">
    <property type="nucleotide sequence ID" value="NZ_JACEIB010000027.1"/>
</dbReference>
<dbReference type="InterPro" id="IPR050059">
    <property type="entry name" value="ATP_synthase_B_chain"/>
</dbReference>
<dbReference type="GO" id="GO:0046933">
    <property type="term" value="F:proton-transporting ATP synthase activity, rotational mechanism"/>
    <property type="evidence" value="ECO:0007669"/>
    <property type="project" value="UniProtKB-UniRule"/>
</dbReference>
<dbReference type="Pfam" id="PF00430">
    <property type="entry name" value="ATP-synt_B"/>
    <property type="match status" value="1"/>
</dbReference>
<dbReference type="Proteomes" id="UP000570166">
    <property type="component" value="Unassembled WGS sequence"/>
</dbReference>
<evidence type="ECO:0000313" key="16">
    <source>
        <dbReference type="Proteomes" id="UP000570166"/>
    </source>
</evidence>
<comment type="subunit">
    <text evidence="13">F-type ATPases have 2 components, F(1) - the catalytic core - and F(0) - the membrane proton channel. F(1) has five subunits: alpha(3), beta(3), gamma(1), delta(1), epsilon(1). F(0) has three main subunits: a(1), b(2) and c(10-14). The alpha and beta chains form an alternating ring which encloses part of the gamma chain. F(1) is attached to F(0) by a central stalk formed by the gamma and epsilon chains, while a peripheral stalk is formed by the delta and b chains.</text>
</comment>
<accession>A0A838LBP8</accession>
<evidence type="ECO:0000256" key="7">
    <source>
        <dbReference type="ARBA" id="ARBA00023065"/>
    </source>
</evidence>
<name>A0A838LBP8_9SPHN</name>
<keyword evidence="4 13" id="KW-0812">Transmembrane</keyword>
<sequence>MPQIDQISTIYASQLLWLLLVFAIIFVVIGNWMMPKIEGTIHARNDKIQGDLDAAEKARDESASTQAAYTAEMDTAHRGAHDAVQAAKDAATRDTEAKLKAAGEAVAERVAHAEVALADARGRALAEIENVAADAVRDIVERLSGAKVEEGEALSAVRASLAA</sequence>
<dbReference type="GO" id="GO:0005886">
    <property type="term" value="C:plasma membrane"/>
    <property type="evidence" value="ECO:0007669"/>
    <property type="project" value="UniProtKB-SubCell"/>
</dbReference>
<evidence type="ECO:0000256" key="4">
    <source>
        <dbReference type="ARBA" id="ARBA00022692"/>
    </source>
</evidence>
<keyword evidence="9 13" id="KW-0066">ATP synthesis</keyword>
<evidence type="ECO:0000256" key="5">
    <source>
        <dbReference type="ARBA" id="ARBA00022781"/>
    </source>
</evidence>
<keyword evidence="13" id="KW-1003">Cell membrane</keyword>
<comment type="function">
    <text evidence="10 13">F(1)F(0) ATP synthase produces ATP from ADP in the presence of a proton or sodium gradient. F-type ATPases consist of two structural domains, F(1) containing the extramembraneous catalytic core and F(0) containing the membrane proton channel, linked together by a central stalk and a peripheral stalk. During catalysis, ATP synthesis in the catalytic domain of F(1) is coupled via a rotary mechanism of the central stalk subunits to proton translocation.</text>
</comment>
<evidence type="ECO:0000256" key="8">
    <source>
        <dbReference type="ARBA" id="ARBA00023136"/>
    </source>
</evidence>
<dbReference type="CDD" id="cd06503">
    <property type="entry name" value="ATP-synt_Fo_b"/>
    <property type="match status" value="1"/>
</dbReference>
<reference evidence="15 16" key="1">
    <citation type="submission" date="2020-07" db="EMBL/GenBank/DDBJ databases">
        <authorList>
            <person name="Sun Q."/>
        </authorList>
    </citation>
    <scope>NUCLEOTIDE SEQUENCE [LARGE SCALE GENOMIC DNA]</scope>
    <source>
        <strain evidence="15 16">CGMCC 1.13654</strain>
    </source>
</reference>
<keyword evidence="16" id="KW-1185">Reference proteome</keyword>
<evidence type="ECO:0000256" key="6">
    <source>
        <dbReference type="ARBA" id="ARBA00022989"/>
    </source>
</evidence>
<gene>
    <name evidence="13" type="primary">atpF</name>
    <name evidence="15" type="ORF">HZF05_18210</name>
</gene>
<comment type="subcellular location">
    <subcellularLocation>
        <location evidence="13">Cell membrane</location>
        <topology evidence="13">Single-pass membrane protein</topology>
    </subcellularLocation>
    <subcellularLocation>
        <location evidence="12">Endomembrane system</location>
        <topology evidence="12">Single-pass membrane protein</topology>
    </subcellularLocation>
</comment>
<keyword evidence="8 13" id="KW-0472">Membrane</keyword>
<dbReference type="HAMAP" id="MF_01398">
    <property type="entry name" value="ATP_synth_b_bprime"/>
    <property type="match status" value="1"/>
</dbReference>
<evidence type="ECO:0000256" key="2">
    <source>
        <dbReference type="ARBA" id="ARBA00022448"/>
    </source>
</evidence>
<evidence type="ECO:0000313" key="15">
    <source>
        <dbReference type="EMBL" id="MBA2936019.1"/>
    </source>
</evidence>